<dbReference type="Proteomes" id="UP000298030">
    <property type="component" value="Unassembled WGS sequence"/>
</dbReference>
<feature type="chain" id="PRO_5021468936" evidence="1">
    <location>
        <begin position="20"/>
        <end position="103"/>
    </location>
</feature>
<name>A0A4Y7TAE9_COPMI</name>
<gene>
    <name evidence="2" type="ORF">FA13DRAFT_502907</name>
</gene>
<protein>
    <submittedName>
        <fullName evidence="2">Uncharacterized protein</fullName>
    </submittedName>
</protein>
<reference evidence="2 3" key="1">
    <citation type="journal article" date="2019" name="Nat. Ecol. Evol.">
        <title>Megaphylogeny resolves global patterns of mushroom evolution.</title>
        <authorList>
            <person name="Varga T."/>
            <person name="Krizsan K."/>
            <person name="Foldi C."/>
            <person name="Dima B."/>
            <person name="Sanchez-Garcia M."/>
            <person name="Sanchez-Ramirez S."/>
            <person name="Szollosi G.J."/>
            <person name="Szarkandi J.G."/>
            <person name="Papp V."/>
            <person name="Albert L."/>
            <person name="Andreopoulos W."/>
            <person name="Angelini C."/>
            <person name="Antonin V."/>
            <person name="Barry K.W."/>
            <person name="Bougher N.L."/>
            <person name="Buchanan P."/>
            <person name="Buyck B."/>
            <person name="Bense V."/>
            <person name="Catcheside P."/>
            <person name="Chovatia M."/>
            <person name="Cooper J."/>
            <person name="Damon W."/>
            <person name="Desjardin D."/>
            <person name="Finy P."/>
            <person name="Geml J."/>
            <person name="Haridas S."/>
            <person name="Hughes K."/>
            <person name="Justo A."/>
            <person name="Karasinski D."/>
            <person name="Kautmanova I."/>
            <person name="Kiss B."/>
            <person name="Kocsube S."/>
            <person name="Kotiranta H."/>
            <person name="LaButti K.M."/>
            <person name="Lechner B.E."/>
            <person name="Liimatainen K."/>
            <person name="Lipzen A."/>
            <person name="Lukacs Z."/>
            <person name="Mihaltcheva S."/>
            <person name="Morgado L.N."/>
            <person name="Niskanen T."/>
            <person name="Noordeloos M.E."/>
            <person name="Ohm R.A."/>
            <person name="Ortiz-Santana B."/>
            <person name="Ovrebo C."/>
            <person name="Racz N."/>
            <person name="Riley R."/>
            <person name="Savchenko A."/>
            <person name="Shiryaev A."/>
            <person name="Soop K."/>
            <person name="Spirin V."/>
            <person name="Szebenyi C."/>
            <person name="Tomsovsky M."/>
            <person name="Tulloss R.E."/>
            <person name="Uehling J."/>
            <person name="Grigoriev I.V."/>
            <person name="Vagvolgyi C."/>
            <person name="Papp T."/>
            <person name="Martin F.M."/>
            <person name="Miettinen O."/>
            <person name="Hibbett D.S."/>
            <person name="Nagy L.G."/>
        </authorList>
    </citation>
    <scope>NUCLEOTIDE SEQUENCE [LARGE SCALE GENOMIC DNA]</scope>
    <source>
        <strain evidence="2 3">FP101781</strain>
    </source>
</reference>
<dbReference type="AlphaFoldDB" id="A0A4Y7TAE9"/>
<dbReference type="EMBL" id="QPFP01000021">
    <property type="protein sequence ID" value="TEB30914.1"/>
    <property type="molecule type" value="Genomic_DNA"/>
</dbReference>
<keyword evidence="3" id="KW-1185">Reference proteome</keyword>
<keyword evidence="1" id="KW-0732">Signal</keyword>
<accession>A0A4Y7TAE9</accession>
<evidence type="ECO:0000313" key="2">
    <source>
        <dbReference type="EMBL" id="TEB30914.1"/>
    </source>
</evidence>
<evidence type="ECO:0000256" key="1">
    <source>
        <dbReference type="SAM" id="SignalP"/>
    </source>
</evidence>
<evidence type="ECO:0000313" key="3">
    <source>
        <dbReference type="Proteomes" id="UP000298030"/>
    </source>
</evidence>
<feature type="signal peptide" evidence="1">
    <location>
        <begin position="1"/>
        <end position="19"/>
    </location>
</feature>
<comment type="caution">
    <text evidence="2">The sequence shown here is derived from an EMBL/GenBank/DDBJ whole genome shotgun (WGS) entry which is preliminary data.</text>
</comment>
<sequence length="103" mass="11090">MKFAPLAVFTLAIAHLVTALPTPPGVNGEPDALEARVNDVQCNFASQPRSTRHGNFCDAQGCEAGGGVCRFRSTSPKKKHCYMTNMRGRGADPRCQYCGCTRA</sequence>
<proteinExistence type="predicted"/>
<organism evidence="2 3">
    <name type="scientific">Coprinellus micaceus</name>
    <name type="common">Glistening ink-cap mushroom</name>
    <name type="synonym">Coprinus micaceus</name>
    <dbReference type="NCBI Taxonomy" id="71717"/>
    <lineage>
        <taxon>Eukaryota</taxon>
        <taxon>Fungi</taxon>
        <taxon>Dikarya</taxon>
        <taxon>Basidiomycota</taxon>
        <taxon>Agaricomycotina</taxon>
        <taxon>Agaricomycetes</taxon>
        <taxon>Agaricomycetidae</taxon>
        <taxon>Agaricales</taxon>
        <taxon>Agaricineae</taxon>
        <taxon>Psathyrellaceae</taxon>
        <taxon>Coprinellus</taxon>
    </lineage>
</organism>